<dbReference type="EMBL" id="UINC01157573">
    <property type="protein sequence ID" value="SVD54635.1"/>
    <property type="molecule type" value="Genomic_DNA"/>
</dbReference>
<feature type="domain" description="Pyridoxamine 5'-phosphate oxidase N-terminal" evidence="1">
    <location>
        <begin position="9"/>
        <end position="110"/>
    </location>
</feature>
<protein>
    <recommendedName>
        <fullName evidence="1">Pyridoxamine 5'-phosphate oxidase N-terminal domain-containing protein</fullName>
    </recommendedName>
</protein>
<feature type="non-terminal residue" evidence="2">
    <location>
        <position position="1"/>
    </location>
</feature>
<proteinExistence type="predicted"/>
<dbReference type="Gene3D" id="2.30.110.10">
    <property type="entry name" value="Electron Transport, Fmn-binding Protein, Chain A"/>
    <property type="match status" value="1"/>
</dbReference>
<evidence type="ECO:0000259" key="1">
    <source>
        <dbReference type="Pfam" id="PF01243"/>
    </source>
</evidence>
<dbReference type="InterPro" id="IPR012349">
    <property type="entry name" value="Split_barrel_FMN-bd"/>
</dbReference>
<dbReference type="InterPro" id="IPR011576">
    <property type="entry name" value="Pyridox_Oxase_N"/>
</dbReference>
<evidence type="ECO:0000313" key="2">
    <source>
        <dbReference type="EMBL" id="SVD54635.1"/>
    </source>
</evidence>
<name>A0A382W8G6_9ZZZZ</name>
<sequence length="136" mass="15484">IMDKKLIEAIKQIHKPDGWVHFSSIGPDGGPHVTPLMMGLHEEGLLFSFTGKQKKRNLEKDPRACVSISKPVAMDHVIVWGNVEIRHDDEAQGIWNQMIKTAFGEERLNQMQRKLSLEQTSLGVLKPTHYRIYGLD</sequence>
<organism evidence="2">
    <name type="scientific">marine metagenome</name>
    <dbReference type="NCBI Taxonomy" id="408172"/>
    <lineage>
        <taxon>unclassified sequences</taxon>
        <taxon>metagenomes</taxon>
        <taxon>ecological metagenomes</taxon>
    </lineage>
</organism>
<dbReference type="AlphaFoldDB" id="A0A382W8G6"/>
<reference evidence="2" key="1">
    <citation type="submission" date="2018-05" db="EMBL/GenBank/DDBJ databases">
        <authorList>
            <person name="Lanie J.A."/>
            <person name="Ng W.-L."/>
            <person name="Kazmierczak K.M."/>
            <person name="Andrzejewski T.M."/>
            <person name="Davidsen T.M."/>
            <person name="Wayne K.J."/>
            <person name="Tettelin H."/>
            <person name="Glass J.I."/>
            <person name="Rusch D."/>
            <person name="Podicherti R."/>
            <person name="Tsui H.-C.T."/>
            <person name="Winkler M.E."/>
        </authorList>
    </citation>
    <scope>NUCLEOTIDE SEQUENCE</scope>
</reference>
<dbReference type="Pfam" id="PF01243">
    <property type="entry name" value="PNPOx_N"/>
    <property type="match status" value="1"/>
</dbReference>
<accession>A0A382W8G6</accession>
<dbReference type="SUPFAM" id="SSF50475">
    <property type="entry name" value="FMN-binding split barrel"/>
    <property type="match status" value="1"/>
</dbReference>
<gene>
    <name evidence="2" type="ORF">METZ01_LOCUS407489</name>
</gene>